<name>A0A2B4SDS1_STYPI</name>
<evidence type="ECO:0000313" key="6">
    <source>
        <dbReference type="Proteomes" id="UP000225706"/>
    </source>
</evidence>
<feature type="repeat" description="TPR" evidence="3">
    <location>
        <begin position="970"/>
        <end position="1003"/>
    </location>
</feature>
<feature type="repeat" description="TPR" evidence="3">
    <location>
        <begin position="1182"/>
        <end position="1215"/>
    </location>
</feature>
<reference evidence="6" key="1">
    <citation type="journal article" date="2017" name="bioRxiv">
        <title>Comparative analysis of the genomes of Stylophora pistillata and Acropora digitifera provides evidence for extensive differences between species of corals.</title>
        <authorList>
            <person name="Voolstra C.R."/>
            <person name="Li Y."/>
            <person name="Liew Y.J."/>
            <person name="Baumgarten S."/>
            <person name="Zoccola D."/>
            <person name="Flot J.-F."/>
            <person name="Tambutte S."/>
            <person name="Allemand D."/>
            <person name="Aranda M."/>
        </authorList>
    </citation>
    <scope>NUCLEOTIDE SEQUENCE [LARGE SCALE GENOMIC DNA]</scope>
</reference>
<feature type="coiled-coil region" evidence="4">
    <location>
        <begin position="170"/>
        <end position="225"/>
    </location>
</feature>
<dbReference type="Pfam" id="PF13424">
    <property type="entry name" value="TPR_12"/>
    <property type="match status" value="7"/>
</dbReference>
<dbReference type="OrthoDB" id="413723at2759"/>
<evidence type="ECO:0000256" key="1">
    <source>
        <dbReference type="ARBA" id="ARBA00022737"/>
    </source>
</evidence>
<feature type="repeat" description="TPR" evidence="3">
    <location>
        <begin position="718"/>
        <end position="751"/>
    </location>
</feature>
<feature type="repeat" description="TPR" evidence="3">
    <location>
        <begin position="844"/>
        <end position="877"/>
    </location>
</feature>
<dbReference type="SUPFAM" id="SSF48452">
    <property type="entry name" value="TPR-like"/>
    <property type="match status" value="4"/>
</dbReference>
<evidence type="ECO:0000256" key="3">
    <source>
        <dbReference type="PROSITE-ProRule" id="PRU00339"/>
    </source>
</evidence>
<dbReference type="Gene3D" id="3.40.50.300">
    <property type="entry name" value="P-loop containing nucleotide triphosphate hydrolases"/>
    <property type="match status" value="1"/>
</dbReference>
<protein>
    <submittedName>
        <fullName evidence="5">Nephrocystin-3</fullName>
    </submittedName>
</protein>
<comment type="caution">
    <text evidence="5">The sequence shown here is derived from an EMBL/GenBank/DDBJ whole genome shotgun (WGS) entry which is preliminary data.</text>
</comment>
<sequence length="1309" mass="148943">MDSPIYTKEQLNYFRVCHIATNILPQELRLFFKKQWDSHYQATLGEWKDTPRNGSDFYNNEPPHSRTQNARLLKTVKEGRGAEWDCTTLFFAILYSDSIGKGLDEKAKWYVDDLRELRNEKFAHMPWGRLSELEFKLAAHRVKVAFQSLGLSTEQVLEISRQKIFQTEEIESLKKKSHDLHKELEETKAELEKLEKDHQLCEKQLEMAEERLEILEEQRGALEDQLKDVVSPFFILPPKPNHEIATRDGEVAEVIEELDQLKKANEDRLSYLYITGNPGSGKSQLAGLVAEKFYKKDISEISSPSFVMTLNAESLQTLLESYVTLVRQVKCPEYDVGNTRRSKETSITEKIKNLKDLITTKLHLYASWLLVVDNATNVSDTLKLIPQSGNEQWSQGQVLITTQDTLSIPPTCSFISHFSISQGMKPIEARRFLANIAGFEDRKMEDEVAKALDYQPLALASAGNYVRKTRECNLAANFGWKEYLEKLENGMRALTEEVLTKTNPAYSKSMTVATRLAVERAIDSDSIVQHSFSLLSLCAPQALHLDILKNYILNVDEHVDKDVVAIHVQGYSLLLFEERENGVFISMHRVVWDAIRTVRSNEEPQGYTQIIHAAVRSFNEFVEIRSLDTWHDIDSIANTKHLIAHFKALAKKVEHVFGFEEECPTFREGVLNALDWSSCFLRFGIICENHCELSFAERYYYTALKLVEPISDTIANSARIYQRLGSLRRSKGDLKKAIEYFERSITIYVEKLGPENINVATSHRNLGDALLELVDLKQASKHFKLALNIYKKTYGTDHVHVASISYNLGIAQHKMGNLRQALTHFHHAVAIYGKTCGPDPVDVAHAYLNLGIVQVELGNLQQAMVSLNRAIDIFKTELGGEHVDVAQTYLSLGTVQREFGNLQQAKEYLDLALNIFKTESGSKHVNIAQTYRELGIVQRELGNLQQAKEWLDLSLENFMTELGTEHVDVAQTYLSQGIVQRESGNLDQAKEYFDRALNIFETELGTEHVKVAQTYLDLGIVQREFGNLQQAKKHLYDALDIFETELGTEHASVAQTFQNIATLHYELGDLRLAKEFYSRAQDIFKKRLGPDHVEVAICYENLGKLQRAMPQGDLLYAKELCIKALQIKLKSLGTEHIAVARTCDNLSDLLCDMRDLEQAKQNYERSLGIYKRRLGPDHVDVARTNQNLGKVHYELGDLQQAQEHYKRALGIYEKRHGSDHIDVAVTNQKLGKIAYEFGDLQQASEHLKRALDIYTVKLGQDCVEVASSCSNLGDVCRAGSDLTLAKELYERALTIDKEKFGPEHAETVH</sequence>
<evidence type="ECO:0000256" key="4">
    <source>
        <dbReference type="SAM" id="Coils"/>
    </source>
</evidence>
<keyword evidence="2 3" id="KW-0802">TPR repeat</keyword>
<dbReference type="PANTHER" id="PTHR45641">
    <property type="entry name" value="TETRATRICOPEPTIDE REPEAT PROTEIN (AFU_ORTHOLOGUE AFUA_6G03870)"/>
    <property type="match status" value="1"/>
</dbReference>
<dbReference type="InterPro" id="IPR011990">
    <property type="entry name" value="TPR-like_helical_dom_sf"/>
</dbReference>
<evidence type="ECO:0000313" key="5">
    <source>
        <dbReference type="EMBL" id="PFX26682.1"/>
    </source>
</evidence>
<keyword evidence="4" id="KW-0175">Coiled coil</keyword>
<gene>
    <name evidence="5" type="primary">nphp3</name>
    <name evidence="5" type="ORF">AWC38_SpisGene8648</name>
</gene>
<dbReference type="SUPFAM" id="SSF52540">
    <property type="entry name" value="P-loop containing nucleoside triphosphate hydrolases"/>
    <property type="match status" value="1"/>
</dbReference>
<dbReference type="InterPro" id="IPR027417">
    <property type="entry name" value="P-loop_NTPase"/>
</dbReference>
<dbReference type="Pfam" id="PF13181">
    <property type="entry name" value="TPR_8"/>
    <property type="match status" value="1"/>
</dbReference>
<dbReference type="InterPro" id="IPR019734">
    <property type="entry name" value="TPR_rpt"/>
</dbReference>
<accession>A0A2B4SDS1</accession>
<dbReference type="PROSITE" id="PS50005">
    <property type="entry name" value="TPR"/>
    <property type="match status" value="6"/>
</dbReference>
<keyword evidence="1" id="KW-0677">Repeat</keyword>
<proteinExistence type="predicted"/>
<dbReference type="Proteomes" id="UP000225706">
    <property type="component" value="Unassembled WGS sequence"/>
</dbReference>
<feature type="coiled-coil region" evidence="4">
    <location>
        <begin position="1146"/>
        <end position="1173"/>
    </location>
</feature>
<dbReference type="PANTHER" id="PTHR45641:SF19">
    <property type="entry name" value="NEPHROCYSTIN-3"/>
    <property type="match status" value="1"/>
</dbReference>
<dbReference type="EMBL" id="LSMT01000120">
    <property type="protein sequence ID" value="PFX26682.1"/>
    <property type="molecule type" value="Genomic_DNA"/>
</dbReference>
<evidence type="ECO:0000256" key="2">
    <source>
        <dbReference type="ARBA" id="ARBA00022803"/>
    </source>
</evidence>
<keyword evidence="6" id="KW-1185">Reference proteome</keyword>
<feature type="repeat" description="TPR" evidence="3">
    <location>
        <begin position="1012"/>
        <end position="1045"/>
    </location>
</feature>
<dbReference type="SMART" id="SM00028">
    <property type="entry name" value="TPR"/>
    <property type="match status" value="14"/>
</dbReference>
<organism evidence="5 6">
    <name type="scientific">Stylophora pistillata</name>
    <name type="common">Smooth cauliflower coral</name>
    <dbReference type="NCBI Taxonomy" id="50429"/>
    <lineage>
        <taxon>Eukaryota</taxon>
        <taxon>Metazoa</taxon>
        <taxon>Cnidaria</taxon>
        <taxon>Anthozoa</taxon>
        <taxon>Hexacorallia</taxon>
        <taxon>Scleractinia</taxon>
        <taxon>Astrocoeniina</taxon>
        <taxon>Pocilloporidae</taxon>
        <taxon>Stylophora</taxon>
    </lineage>
</organism>
<feature type="repeat" description="TPR" evidence="3">
    <location>
        <begin position="886"/>
        <end position="919"/>
    </location>
</feature>
<dbReference type="Gene3D" id="1.25.40.10">
    <property type="entry name" value="Tetratricopeptide repeat domain"/>
    <property type="match status" value="5"/>
</dbReference>